<feature type="coiled-coil region" evidence="1">
    <location>
        <begin position="20"/>
        <end position="54"/>
    </location>
</feature>
<dbReference type="InterPro" id="IPR036869">
    <property type="entry name" value="J_dom_sf"/>
</dbReference>
<feature type="compositionally biased region" description="Basic and acidic residues" evidence="2">
    <location>
        <begin position="169"/>
        <end position="184"/>
    </location>
</feature>
<evidence type="ECO:0000313" key="3">
    <source>
        <dbReference type="EMBL" id="MFD1142385.1"/>
    </source>
</evidence>
<feature type="region of interest" description="Disordered" evidence="2">
    <location>
        <begin position="125"/>
        <end position="184"/>
    </location>
</feature>
<feature type="coiled-coil region" evidence="1">
    <location>
        <begin position="298"/>
        <end position="325"/>
    </location>
</feature>
<reference evidence="4" key="1">
    <citation type="journal article" date="2019" name="Int. J. Syst. Evol. Microbiol.">
        <title>The Global Catalogue of Microorganisms (GCM) 10K type strain sequencing project: providing services to taxonomists for standard genome sequencing and annotation.</title>
        <authorList>
            <consortium name="The Broad Institute Genomics Platform"/>
            <consortium name="The Broad Institute Genome Sequencing Center for Infectious Disease"/>
            <person name="Wu L."/>
            <person name="Ma J."/>
        </authorList>
    </citation>
    <scope>NUCLEOTIDE SEQUENCE [LARGE SCALE GENOMIC DNA]</scope>
    <source>
        <strain evidence="4">CCUG 55608</strain>
    </source>
</reference>
<evidence type="ECO:0000313" key="4">
    <source>
        <dbReference type="Proteomes" id="UP001597116"/>
    </source>
</evidence>
<dbReference type="SUPFAM" id="SSF46565">
    <property type="entry name" value="Chaperone J-domain"/>
    <property type="match status" value="1"/>
</dbReference>
<dbReference type="Proteomes" id="UP001597116">
    <property type="component" value="Unassembled WGS sequence"/>
</dbReference>
<evidence type="ECO:0000256" key="2">
    <source>
        <dbReference type="SAM" id="MobiDB-lite"/>
    </source>
</evidence>
<dbReference type="EMBL" id="JBHTLP010000008">
    <property type="protein sequence ID" value="MFD1142385.1"/>
    <property type="molecule type" value="Genomic_DNA"/>
</dbReference>
<proteinExistence type="predicted"/>
<dbReference type="Gene3D" id="1.10.287.110">
    <property type="entry name" value="DnaJ domain"/>
    <property type="match status" value="1"/>
</dbReference>
<evidence type="ECO:0008006" key="5">
    <source>
        <dbReference type="Google" id="ProtNLM"/>
    </source>
</evidence>
<gene>
    <name evidence="3" type="ORF">ACFQ4C_14765</name>
</gene>
<protein>
    <recommendedName>
        <fullName evidence="5">J domain-containing protein</fullName>
    </recommendedName>
</protein>
<keyword evidence="4" id="KW-1185">Reference proteome</keyword>
<keyword evidence="1" id="KW-0175">Coiled coil</keyword>
<evidence type="ECO:0000256" key="1">
    <source>
        <dbReference type="SAM" id="Coils"/>
    </source>
</evidence>
<sequence length="337" mass="39545">MKHIPQQLIRIGSAKNEANLSKSQREFNRLTQQIETLEKELAEYRAASDRIEQRIQTELLPLQREYHQQQASLVHLFDRAYESGEFKANERKKLADLIRHLAFDLIAEYGFNELKPLYDKYDPDGFDTAARSAEEPKSVRQPPEEPPAPLEEEPWQAEQQPPPRPKSQKKLDREARKQLEERNTTKAVRTVYMDLVKAFHPDREPDETEKLRKTEIMQRITEAYEKSDLMALLRLQLEFNRIDQDHLETLAEQQVKYYNKILNQQTQELAEQVASLQWRLSVLSGRTLPVTVSPASLEHRLKADVQELKRAIKNLKSELTAFQSTTVLNQWLKSYRM</sequence>
<organism evidence="3 4">
    <name type="scientific">Larkinella insperata</name>
    <dbReference type="NCBI Taxonomy" id="332158"/>
    <lineage>
        <taxon>Bacteria</taxon>
        <taxon>Pseudomonadati</taxon>
        <taxon>Bacteroidota</taxon>
        <taxon>Cytophagia</taxon>
        <taxon>Cytophagales</taxon>
        <taxon>Spirosomataceae</taxon>
        <taxon>Larkinella</taxon>
    </lineage>
</organism>
<accession>A0ABW3QMS2</accession>
<name>A0ABW3QMS2_9BACT</name>
<comment type="caution">
    <text evidence="3">The sequence shown here is derived from an EMBL/GenBank/DDBJ whole genome shotgun (WGS) entry which is preliminary data.</text>
</comment>
<dbReference type="RefSeq" id="WP_265992878.1">
    <property type="nucleotide sequence ID" value="NZ_CP110973.1"/>
</dbReference>